<dbReference type="InterPro" id="IPR016443">
    <property type="entry name" value="RNA3'_term_phos_cyc_type_2"/>
</dbReference>
<dbReference type="InterPro" id="IPR013791">
    <property type="entry name" value="RNA3'-term_phos_cycl_insert"/>
</dbReference>
<evidence type="ECO:0008006" key="8">
    <source>
        <dbReference type="Google" id="ProtNLM"/>
    </source>
</evidence>
<evidence type="ECO:0000259" key="6">
    <source>
        <dbReference type="Pfam" id="PF05189"/>
    </source>
</evidence>
<dbReference type="GO" id="GO:0005730">
    <property type="term" value="C:nucleolus"/>
    <property type="evidence" value="ECO:0007669"/>
    <property type="project" value="UniProtKB-SubCell"/>
</dbReference>
<dbReference type="PROSITE" id="PS01287">
    <property type="entry name" value="RTC"/>
    <property type="match status" value="1"/>
</dbReference>
<dbReference type="GO" id="GO:0000479">
    <property type="term" value="P:endonucleolytic cleavage of tricistronic rRNA transcript (SSU-rRNA, 5.8S rRNA, LSU-rRNA)"/>
    <property type="evidence" value="ECO:0007669"/>
    <property type="project" value="TreeGrafter"/>
</dbReference>
<dbReference type="PIRSF" id="PIRSF005378">
    <property type="entry name" value="RNA3'_term_phos_cycl_euk"/>
    <property type="match status" value="1"/>
</dbReference>
<keyword evidence="3" id="KW-0690">Ribosome biogenesis</keyword>
<evidence type="ECO:0000259" key="5">
    <source>
        <dbReference type="Pfam" id="PF01137"/>
    </source>
</evidence>
<dbReference type="EMBL" id="GEDC01021721">
    <property type="protein sequence ID" value="JAS15577.1"/>
    <property type="molecule type" value="Transcribed_RNA"/>
</dbReference>
<dbReference type="InterPro" id="IPR013792">
    <property type="entry name" value="RNA3'P_cycl/enolpyr_Trfase_a/b"/>
</dbReference>
<accession>A0A1B6CPZ4</accession>
<dbReference type="NCBIfam" id="TIGR03400">
    <property type="entry name" value="18S_RNA_Rcl1p"/>
    <property type="match status" value="1"/>
</dbReference>
<evidence type="ECO:0000256" key="3">
    <source>
        <dbReference type="ARBA" id="ARBA00022517"/>
    </source>
</evidence>
<comment type="similarity">
    <text evidence="2">Belongs to the RNA 3'-terminal cyclase family. Type 2 subfamily.</text>
</comment>
<dbReference type="InterPro" id="IPR020719">
    <property type="entry name" value="RNA3'_term_phos_cycl-like_CS"/>
</dbReference>
<dbReference type="PANTHER" id="PTHR11096:SF1">
    <property type="entry name" value="RNA 3'-TERMINAL PHOSPHATE CYCLASE-LIKE PROTEIN"/>
    <property type="match status" value="1"/>
</dbReference>
<feature type="domain" description="RNA 3'-terminal phosphate cyclase" evidence="5">
    <location>
        <begin position="9"/>
        <end position="339"/>
    </location>
</feature>
<dbReference type="InterPro" id="IPR037136">
    <property type="entry name" value="RNA3'_phos_cyclase_dom_sf"/>
</dbReference>
<dbReference type="PANTHER" id="PTHR11096">
    <property type="entry name" value="RNA 3' TERMINAL PHOSPHATE CYCLASE"/>
    <property type="match status" value="1"/>
</dbReference>
<evidence type="ECO:0000256" key="4">
    <source>
        <dbReference type="ARBA" id="ARBA00023242"/>
    </source>
</evidence>
<dbReference type="InterPro" id="IPR036553">
    <property type="entry name" value="RPTC_insert"/>
</dbReference>
<evidence type="ECO:0000256" key="1">
    <source>
        <dbReference type="ARBA" id="ARBA00004604"/>
    </source>
</evidence>
<dbReference type="InterPro" id="IPR023797">
    <property type="entry name" value="RNA3'_phos_cyclase_dom"/>
</dbReference>
<evidence type="ECO:0000256" key="2">
    <source>
        <dbReference type="ARBA" id="ARBA00007089"/>
    </source>
</evidence>
<reference evidence="7" key="1">
    <citation type="submission" date="2015-12" db="EMBL/GenBank/DDBJ databases">
        <title>De novo transcriptome assembly of four potential Pierce s Disease insect vectors from Arizona vineyards.</title>
        <authorList>
            <person name="Tassone E.E."/>
        </authorList>
    </citation>
    <scope>NUCLEOTIDE SEQUENCE</scope>
</reference>
<comment type="subcellular location">
    <subcellularLocation>
        <location evidence="1">Nucleus</location>
        <location evidence="1">Nucleolus</location>
    </subcellularLocation>
</comment>
<dbReference type="Pfam" id="PF01137">
    <property type="entry name" value="RTC"/>
    <property type="match status" value="1"/>
</dbReference>
<dbReference type="InterPro" id="IPR000228">
    <property type="entry name" value="RNA3'_term_phos_cyc"/>
</dbReference>
<protein>
    <recommendedName>
        <fullName evidence="8">RNA 3'-terminal phosphate cyclase domain-containing protein</fullName>
    </recommendedName>
</protein>
<dbReference type="Gene3D" id="3.65.10.20">
    <property type="entry name" value="RNA 3'-terminal phosphate cyclase domain"/>
    <property type="match status" value="1"/>
</dbReference>
<dbReference type="SUPFAM" id="SSF55205">
    <property type="entry name" value="EPT/RTPC-like"/>
    <property type="match status" value="1"/>
</dbReference>
<dbReference type="Pfam" id="PF05189">
    <property type="entry name" value="RTC_insert"/>
    <property type="match status" value="1"/>
</dbReference>
<dbReference type="Gene3D" id="3.30.360.20">
    <property type="entry name" value="RNA 3'-terminal phosphate cyclase, insert domain"/>
    <property type="match status" value="1"/>
</dbReference>
<dbReference type="GO" id="GO:0004521">
    <property type="term" value="F:RNA endonuclease activity"/>
    <property type="evidence" value="ECO:0007669"/>
    <property type="project" value="TreeGrafter"/>
</dbReference>
<organism evidence="7">
    <name type="scientific">Clastoptera arizonana</name>
    <name type="common">Arizona spittle bug</name>
    <dbReference type="NCBI Taxonomy" id="38151"/>
    <lineage>
        <taxon>Eukaryota</taxon>
        <taxon>Metazoa</taxon>
        <taxon>Ecdysozoa</taxon>
        <taxon>Arthropoda</taxon>
        <taxon>Hexapoda</taxon>
        <taxon>Insecta</taxon>
        <taxon>Pterygota</taxon>
        <taxon>Neoptera</taxon>
        <taxon>Paraneoptera</taxon>
        <taxon>Hemiptera</taxon>
        <taxon>Auchenorrhyncha</taxon>
        <taxon>Cercopoidea</taxon>
        <taxon>Clastopteridae</taxon>
        <taxon>Clastoptera</taxon>
    </lineage>
</organism>
<evidence type="ECO:0000313" key="7">
    <source>
        <dbReference type="EMBL" id="JAS15577.1"/>
    </source>
</evidence>
<sequence length="371" mass="40686">MKPQTGILSFKGSNYFRQRLLLSALTGKPIQISEIRSQDDEPGLKEYEVNLLRLFDKLTNGTWLEVNETGTLLSFTPGSLIGGTLEHECCKLRGIGYYLEVILGLAPFCKKGINITLRGVTNNEIDPSVDSFKVGALSVLRKFLVVDPGLNITVKKRGMEPEGGGEVNFVCPVIRQLKPILVKDVGKIKRIRGTAFALRVSPALANRIVDAAKGVLLQFIPDVYISVDHLKGQQAGKSPGFGLSLYAETTTGVFLTSEAVSLPPPAPHSIAEDIGKDAAFRLLEEISRGGCIDSSFQSLNCLYMILTQKDISQSVTGPLSPYTIEFLRHIRTFMGTIFKLEPYRGDEEEEELQLGVNKVLLTCMGCGYNKV</sequence>
<gene>
    <name evidence="7" type="ORF">g.39507</name>
</gene>
<dbReference type="AlphaFoldDB" id="A0A1B6CPZ4"/>
<dbReference type="FunFam" id="3.30.360.20:FF:000001">
    <property type="entry name" value="RNA terminal phosphate cyclase-like 1"/>
    <property type="match status" value="1"/>
</dbReference>
<keyword evidence="4" id="KW-0539">Nucleus</keyword>
<dbReference type="CDD" id="cd00875">
    <property type="entry name" value="RNA_Cyclase_Class_I"/>
    <property type="match status" value="1"/>
</dbReference>
<feature type="domain" description="RNA 3'-terminal phosphate cyclase insert" evidence="6">
    <location>
        <begin position="184"/>
        <end position="287"/>
    </location>
</feature>
<proteinExistence type="inferred from homology"/>
<name>A0A1B6CPZ4_9HEMI</name>